<protein>
    <recommendedName>
        <fullName evidence="4">SAP domain-containing protein</fullName>
    </recommendedName>
</protein>
<sequence>MAHLKLLYEFEFRELKQELRGRRLKVYGNKETLQKRLREDMLEEKEDSDTYLFEVEPDLLEQLASSTQQLITSTRIMQERMAAMQEEITSNSKTDQVNVCSVSKHVAEKRLQVESGLRRLDPTDACPDSKTSERSPDGDHKNPMKSDEAVEGHLQAERYKPGPDPTD</sequence>
<evidence type="ECO:0000256" key="1">
    <source>
        <dbReference type="SAM" id="MobiDB-lite"/>
    </source>
</evidence>
<name>A0A2C9LKP3_BIOGL</name>
<evidence type="ECO:0000313" key="3">
    <source>
        <dbReference type="Proteomes" id="UP000076420"/>
    </source>
</evidence>
<dbReference type="KEGG" id="bgt:106053491"/>
<dbReference type="VEuPathDB" id="VectorBase:BGLB032202"/>
<gene>
    <name evidence="2" type="primary">106053491</name>
</gene>
<reference evidence="2" key="1">
    <citation type="submission" date="2020-05" db="UniProtKB">
        <authorList>
            <consortium name="EnsemblMetazoa"/>
        </authorList>
    </citation>
    <scope>IDENTIFICATION</scope>
    <source>
        <strain evidence="2">BB02</strain>
    </source>
</reference>
<proteinExistence type="predicted"/>
<dbReference type="Gene3D" id="1.10.720.30">
    <property type="entry name" value="SAP domain"/>
    <property type="match status" value="1"/>
</dbReference>
<feature type="region of interest" description="Disordered" evidence="1">
    <location>
        <begin position="114"/>
        <end position="167"/>
    </location>
</feature>
<dbReference type="AlphaFoldDB" id="A0A2C9LKP3"/>
<feature type="compositionally biased region" description="Basic and acidic residues" evidence="1">
    <location>
        <begin position="130"/>
        <end position="161"/>
    </location>
</feature>
<dbReference type="Proteomes" id="UP000076420">
    <property type="component" value="Unassembled WGS sequence"/>
</dbReference>
<dbReference type="InterPro" id="IPR036361">
    <property type="entry name" value="SAP_dom_sf"/>
</dbReference>
<accession>A0A2C9LKP3</accession>
<dbReference type="EnsemblMetazoa" id="BGLB032202-RA">
    <property type="protein sequence ID" value="BGLB032202-PA"/>
    <property type="gene ID" value="BGLB032202"/>
</dbReference>
<dbReference type="SUPFAM" id="SSF68906">
    <property type="entry name" value="SAP domain"/>
    <property type="match status" value="1"/>
</dbReference>
<evidence type="ECO:0000313" key="2">
    <source>
        <dbReference type="EnsemblMetazoa" id="BGLB032202-PA"/>
    </source>
</evidence>
<organism evidence="2 3">
    <name type="scientific">Biomphalaria glabrata</name>
    <name type="common">Bloodfluke planorb</name>
    <name type="synonym">Freshwater snail</name>
    <dbReference type="NCBI Taxonomy" id="6526"/>
    <lineage>
        <taxon>Eukaryota</taxon>
        <taxon>Metazoa</taxon>
        <taxon>Spiralia</taxon>
        <taxon>Lophotrochozoa</taxon>
        <taxon>Mollusca</taxon>
        <taxon>Gastropoda</taxon>
        <taxon>Heterobranchia</taxon>
        <taxon>Euthyneura</taxon>
        <taxon>Panpulmonata</taxon>
        <taxon>Hygrophila</taxon>
        <taxon>Lymnaeoidea</taxon>
        <taxon>Planorbidae</taxon>
        <taxon>Biomphalaria</taxon>
    </lineage>
</organism>
<evidence type="ECO:0008006" key="4">
    <source>
        <dbReference type="Google" id="ProtNLM"/>
    </source>
</evidence>
<dbReference type="VEuPathDB" id="VectorBase:BGLAX_050154"/>